<dbReference type="PRINTS" id="PR00681">
    <property type="entry name" value="RIBOSOMALS1"/>
</dbReference>
<evidence type="ECO:0000259" key="9">
    <source>
        <dbReference type="PROSITE" id="PS50126"/>
    </source>
</evidence>
<dbReference type="SUPFAM" id="SSF50249">
    <property type="entry name" value="Nucleic acid-binding proteins"/>
    <property type="match status" value="6"/>
</dbReference>
<evidence type="ECO:0000256" key="6">
    <source>
        <dbReference type="ARBA" id="ARBA00035293"/>
    </source>
</evidence>
<protein>
    <recommendedName>
        <fullName evidence="6">Small ribosomal subunit protein bS1</fullName>
    </recommendedName>
    <alternativeName>
        <fullName evidence="7">30S ribosomal protein S1</fullName>
    </alternativeName>
</protein>
<dbReference type="Proteomes" id="UP000312702">
    <property type="component" value="Chromosome"/>
</dbReference>
<dbReference type="NCBIfam" id="NF004954">
    <property type="entry name" value="PRK06299.1-4"/>
    <property type="match status" value="1"/>
</dbReference>
<dbReference type="InterPro" id="IPR035104">
    <property type="entry name" value="Ribosomal_protein_S1-like"/>
</dbReference>
<feature type="domain" description="S1 motif" evidence="9">
    <location>
        <begin position="288"/>
        <end position="358"/>
    </location>
</feature>
<dbReference type="InterPro" id="IPR003029">
    <property type="entry name" value="S1_domain"/>
</dbReference>
<proteinExistence type="inferred from homology"/>
<keyword evidence="3 8" id="KW-0694">RNA-binding</keyword>
<reference evidence="10 11" key="1">
    <citation type="journal article" date="2019" name="ISME J.">
        <title>Evolution in action: habitat transition from sediment to the pelagial leads to genome streamlining in Methylophilaceae.</title>
        <authorList>
            <person name="Salcher M."/>
            <person name="Schaefle D."/>
            <person name="Kaspar M."/>
            <person name="Neuenschwander S.M."/>
            <person name="Ghai R."/>
        </authorList>
    </citation>
    <scope>NUCLEOTIDE SEQUENCE [LARGE SCALE GENOMIC DNA]</scope>
    <source>
        <strain evidence="10 11">MMS-VI-25</strain>
    </source>
</reference>
<dbReference type="PROSITE" id="PS50889">
    <property type="entry name" value="S4"/>
    <property type="match status" value="1"/>
</dbReference>
<keyword evidence="2" id="KW-0677">Repeat</keyword>
<dbReference type="SMART" id="SM00316">
    <property type="entry name" value="S1"/>
    <property type="match status" value="6"/>
</dbReference>
<dbReference type="InterPro" id="IPR050437">
    <property type="entry name" value="Ribos_protein_bS1-like"/>
</dbReference>
<dbReference type="CDD" id="cd05688">
    <property type="entry name" value="S1_RPS1_repeat_ec3"/>
    <property type="match status" value="1"/>
</dbReference>
<evidence type="ECO:0000313" key="11">
    <source>
        <dbReference type="Proteomes" id="UP000312702"/>
    </source>
</evidence>
<evidence type="ECO:0000256" key="8">
    <source>
        <dbReference type="PROSITE-ProRule" id="PRU00182"/>
    </source>
</evidence>
<feature type="domain" description="S1 motif" evidence="9">
    <location>
        <begin position="462"/>
        <end position="531"/>
    </location>
</feature>
<dbReference type="Pfam" id="PF00575">
    <property type="entry name" value="S1"/>
    <property type="match status" value="6"/>
</dbReference>
<comment type="similarity">
    <text evidence="1">Belongs to the bacterial ribosomal protein bS1 family.</text>
</comment>
<evidence type="ECO:0000256" key="1">
    <source>
        <dbReference type="ARBA" id="ARBA00006767"/>
    </source>
</evidence>
<keyword evidence="5" id="KW-0687">Ribonucleoprotein</keyword>
<dbReference type="NCBIfam" id="NF004952">
    <property type="entry name" value="PRK06299.1-2"/>
    <property type="match status" value="1"/>
</dbReference>
<organism evidence="10 11">
    <name type="scientific">Candidatus Methylopumilus universalis</name>
    <dbReference type="NCBI Taxonomy" id="2588536"/>
    <lineage>
        <taxon>Bacteria</taxon>
        <taxon>Pseudomonadati</taxon>
        <taxon>Pseudomonadota</taxon>
        <taxon>Betaproteobacteria</taxon>
        <taxon>Nitrosomonadales</taxon>
        <taxon>Methylophilaceae</taxon>
        <taxon>Candidatus Methylopumilus</taxon>
    </lineage>
</organism>
<evidence type="ECO:0000256" key="5">
    <source>
        <dbReference type="ARBA" id="ARBA00023274"/>
    </source>
</evidence>
<evidence type="ECO:0000256" key="7">
    <source>
        <dbReference type="ARBA" id="ARBA00035517"/>
    </source>
</evidence>
<evidence type="ECO:0000256" key="2">
    <source>
        <dbReference type="ARBA" id="ARBA00022737"/>
    </source>
</evidence>
<dbReference type="InterPro" id="IPR000110">
    <property type="entry name" value="Ribosomal_bS1"/>
</dbReference>
<dbReference type="NCBIfam" id="TIGR00717">
    <property type="entry name" value="rpsA"/>
    <property type="match status" value="1"/>
</dbReference>
<name>A0ABX5VTP9_9PROT</name>
<dbReference type="CDD" id="cd05687">
    <property type="entry name" value="S1_RPS1_repeat_ec1_hs1"/>
    <property type="match status" value="1"/>
</dbReference>
<keyword evidence="4 10" id="KW-0689">Ribosomal protein</keyword>
<dbReference type="EMBL" id="CP040973">
    <property type="protein sequence ID" value="QDC61127.1"/>
    <property type="molecule type" value="Genomic_DNA"/>
</dbReference>
<evidence type="ECO:0000313" key="10">
    <source>
        <dbReference type="EMBL" id="QDC61127.1"/>
    </source>
</evidence>
<feature type="domain" description="S1 motif" evidence="9">
    <location>
        <begin position="375"/>
        <end position="445"/>
    </location>
</feature>
<evidence type="ECO:0000256" key="3">
    <source>
        <dbReference type="ARBA" id="ARBA00022884"/>
    </source>
</evidence>
<dbReference type="GO" id="GO:0005840">
    <property type="term" value="C:ribosome"/>
    <property type="evidence" value="ECO:0007669"/>
    <property type="project" value="UniProtKB-KW"/>
</dbReference>
<dbReference type="CDD" id="cd05689">
    <property type="entry name" value="S1_RPS1_repeat_ec4"/>
    <property type="match status" value="1"/>
</dbReference>
<gene>
    <name evidence="10" type="ORF">FIT74_02910</name>
</gene>
<dbReference type="PANTHER" id="PTHR10724:SF7">
    <property type="entry name" value="SMALL RIBOSOMAL SUBUNIT PROTEIN BS1C"/>
    <property type="match status" value="1"/>
</dbReference>
<dbReference type="InterPro" id="IPR012340">
    <property type="entry name" value="NA-bd_OB-fold"/>
</dbReference>
<dbReference type="CDD" id="cd04465">
    <property type="entry name" value="S1_RPS1_repeat_ec2_hs2"/>
    <property type="match status" value="1"/>
</dbReference>
<accession>A0ABX5VTP9</accession>
<dbReference type="PANTHER" id="PTHR10724">
    <property type="entry name" value="30S RIBOSOMAL PROTEIN S1"/>
    <property type="match status" value="1"/>
</dbReference>
<feature type="domain" description="S1 motif" evidence="9">
    <location>
        <begin position="116"/>
        <end position="182"/>
    </location>
</feature>
<dbReference type="PROSITE" id="PS50126">
    <property type="entry name" value="S1"/>
    <property type="match status" value="6"/>
</dbReference>
<dbReference type="Gene3D" id="2.40.50.140">
    <property type="entry name" value="Nucleic acid-binding proteins"/>
    <property type="match status" value="6"/>
</dbReference>
<feature type="domain" description="S1 motif" evidence="9">
    <location>
        <begin position="32"/>
        <end position="98"/>
    </location>
</feature>
<feature type="domain" description="S1 motif" evidence="9">
    <location>
        <begin position="203"/>
        <end position="271"/>
    </location>
</feature>
<sequence length="571" mass="62159">MATTAKNTESNSTESFAALFEESIALQEMRSGEVITAEVISIDNDFVIVNAGLKSESVIKAEEFLNDQGELDVKVGDFVKVAIEKLEDGFGSTILSRDKAKKMQAWLDLEDAMNEGTVVKGFVSSRVKGGLRVSVNGITAFLPGSLVDVRPVKDTSPFENKEWDLKVIKIDKKRNNVVVSRKAVMEQSSGADRDAVIGTLTEGATVKGIIKNITDYGAFVDLGGIDGLLHITDLAWRRVKHPSEILNIGDEVEAKVLKFDQEKNRVSLGLKQLDDDPWKGLSRRYPVSTRLFGKVSNLTDYGAFVEIEAGIEGLVHVSEMDWTNKNIHPGKIAQLGDEVEVMILEIDEDRRRLSLGMKQCKSNPWAEFSETHKKGDKVSGPIKSITDFGIFIGLDGGIDGLIHLSDISWDKTGEEAIRNFKKGDELEALIVAIDVEKERISLGLKQLSGDNFTGFTKANDKGGFVKGTVKSADATGILVTLADQVEGTVDISEVSEDKVDDASAIVKVGDEIEVKILNVDAKEKTIQLSFKAKNATKPKAAKKKVEAEESSDNAGTTNLGALLKAKLDSKK</sequence>
<evidence type="ECO:0000256" key="4">
    <source>
        <dbReference type="ARBA" id="ARBA00022980"/>
    </source>
</evidence>
<keyword evidence="11" id="KW-1185">Reference proteome</keyword>
<dbReference type="RefSeq" id="WP_139884321.1">
    <property type="nucleotide sequence ID" value="NZ_CP040973.1"/>
</dbReference>